<name>A0A0G1IV47_9BACT</name>
<reference evidence="1 2" key="1">
    <citation type="journal article" date="2015" name="Nature">
        <title>rRNA introns, odd ribosomes, and small enigmatic genomes across a large radiation of phyla.</title>
        <authorList>
            <person name="Brown C.T."/>
            <person name="Hug L.A."/>
            <person name="Thomas B.C."/>
            <person name="Sharon I."/>
            <person name="Castelle C.J."/>
            <person name="Singh A."/>
            <person name="Wilkins M.J."/>
            <person name="Williams K.H."/>
            <person name="Banfield J.F."/>
        </authorList>
    </citation>
    <scope>NUCLEOTIDE SEQUENCE [LARGE SCALE GENOMIC DNA]</scope>
</reference>
<accession>A0A0G1IV47</accession>
<dbReference type="InterPro" id="IPR038116">
    <property type="entry name" value="TrpR-like_sf"/>
</dbReference>
<dbReference type="GO" id="GO:0043565">
    <property type="term" value="F:sequence-specific DNA binding"/>
    <property type="evidence" value="ECO:0007669"/>
    <property type="project" value="InterPro"/>
</dbReference>
<gene>
    <name evidence="1" type="ORF">UW55_C0007G0030</name>
</gene>
<dbReference type="Gene3D" id="1.10.1270.10">
    <property type="entry name" value="TrpR-like"/>
    <property type="match status" value="1"/>
</dbReference>
<comment type="caution">
    <text evidence="1">The sequence shown here is derived from an EMBL/GenBank/DDBJ whole genome shotgun (WGS) entry which is preliminary data.</text>
</comment>
<dbReference type="InterPro" id="IPR010921">
    <property type="entry name" value="Trp_repressor/repl_initiator"/>
</dbReference>
<evidence type="ECO:0000313" key="1">
    <source>
        <dbReference type="EMBL" id="KKT62990.1"/>
    </source>
</evidence>
<dbReference type="Pfam" id="PF01371">
    <property type="entry name" value="Trp_repressor"/>
    <property type="match status" value="1"/>
</dbReference>
<dbReference type="SUPFAM" id="SSF48295">
    <property type="entry name" value="TrpR-like"/>
    <property type="match status" value="1"/>
</dbReference>
<evidence type="ECO:0000313" key="2">
    <source>
        <dbReference type="Proteomes" id="UP000033945"/>
    </source>
</evidence>
<dbReference type="Proteomes" id="UP000033945">
    <property type="component" value="Unassembled WGS sequence"/>
</dbReference>
<dbReference type="AlphaFoldDB" id="A0A0G1IV47"/>
<sequence>MPHISRRKVKKKTFRKISDQLVNVIAKVNSRDFVRELLTPTERIMLAKRLSLVLMLKRGFPFSVIERTLKVSPSTVLRFWLISKQGSFATLTHKSAFGDDTKSKVRHKNKSNFWDELESLILLGMPRRASGTARWDKIRSLMH</sequence>
<dbReference type="EMBL" id="LCIT01000007">
    <property type="protein sequence ID" value="KKT62990.1"/>
    <property type="molecule type" value="Genomic_DNA"/>
</dbReference>
<proteinExistence type="predicted"/>
<dbReference type="InterPro" id="IPR000831">
    <property type="entry name" value="Trp_repress"/>
</dbReference>
<organism evidence="1 2">
    <name type="scientific">Candidatus Giovannonibacteria bacterium GW2011_GWA2_44_26</name>
    <dbReference type="NCBI Taxonomy" id="1618648"/>
    <lineage>
        <taxon>Bacteria</taxon>
        <taxon>Candidatus Giovannoniibacteriota</taxon>
    </lineage>
</organism>
<protein>
    <recommendedName>
        <fullName evidence="3">TrpR like protein, YerC/YecD</fullName>
    </recommendedName>
</protein>
<evidence type="ECO:0008006" key="3">
    <source>
        <dbReference type="Google" id="ProtNLM"/>
    </source>
</evidence>
<dbReference type="GO" id="GO:0003700">
    <property type="term" value="F:DNA-binding transcription factor activity"/>
    <property type="evidence" value="ECO:0007669"/>
    <property type="project" value="InterPro"/>
</dbReference>